<evidence type="ECO:0000256" key="12">
    <source>
        <dbReference type="PROSITE-ProRule" id="PRU10141"/>
    </source>
</evidence>
<feature type="compositionally biased region" description="Low complexity" evidence="13">
    <location>
        <begin position="504"/>
        <end position="522"/>
    </location>
</feature>
<evidence type="ECO:0000256" key="10">
    <source>
        <dbReference type="ARBA" id="ARBA00047899"/>
    </source>
</evidence>
<dbReference type="Pfam" id="PF07714">
    <property type="entry name" value="PK_Tyr_Ser-Thr"/>
    <property type="match status" value="1"/>
</dbReference>
<evidence type="ECO:0000256" key="4">
    <source>
        <dbReference type="ARBA" id="ARBA00022527"/>
    </source>
</evidence>
<evidence type="ECO:0000256" key="13">
    <source>
        <dbReference type="SAM" id="MobiDB-lite"/>
    </source>
</evidence>
<dbReference type="EC" id="2.7.11.1" evidence="3"/>
<feature type="compositionally biased region" description="Low complexity" evidence="13">
    <location>
        <begin position="1879"/>
        <end position="1888"/>
    </location>
</feature>
<keyword evidence="16" id="KW-1185">Reference proteome</keyword>
<feature type="region of interest" description="Disordered" evidence="13">
    <location>
        <begin position="362"/>
        <end position="587"/>
    </location>
</feature>
<dbReference type="Pfam" id="PF14381">
    <property type="entry name" value="EDR1_CTR1_ARMC3_pept"/>
    <property type="match status" value="1"/>
</dbReference>
<dbReference type="EMBL" id="CM008964">
    <property type="protein sequence ID" value="PNW85595.1"/>
    <property type="molecule type" value="Genomic_DNA"/>
</dbReference>
<feature type="compositionally biased region" description="Polar residues" evidence="13">
    <location>
        <begin position="908"/>
        <end position="923"/>
    </location>
</feature>
<reference evidence="15 16" key="1">
    <citation type="journal article" date="2007" name="Science">
        <title>The Chlamydomonas genome reveals the evolution of key animal and plant functions.</title>
        <authorList>
            <person name="Merchant S.S."/>
            <person name="Prochnik S.E."/>
            <person name="Vallon O."/>
            <person name="Harris E.H."/>
            <person name="Karpowicz S.J."/>
            <person name="Witman G.B."/>
            <person name="Terry A."/>
            <person name="Salamov A."/>
            <person name="Fritz-Laylin L.K."/>
            <person name="Marechal-Drouard L."/>
            <person name="Marshall W.F."/>
            <person name="Qu L.H."/>
            <person name="Nelson D.R."/>
            <person name="Sanderfoot A.A."/>
            <person name="Spalding M.H."/>
            <person name="Kapitonov V.V."/>
            <person name="Ren Q."/>
            <person name="Ferris P."/>
            <person name="Lindquist E."/>
            <person name="Shapiro H."/>
            <person name="Lucas S.M."/>
            <person name="Grimwood J."/>
            <person name="Schmutz J."/>
            <person name="Cardol P."/>
            <person name="Cerutti H."/>
            <person name="Chanfreau G."/>
            <person name="Chen C.L."/>
            <person name="Cognat V."/>
            <person name="Croft M.T."/>
            <person name="Dent R."/>
            <person name="Dutcher S."/>
            <person name="Fernandez E."/>
            <person name="Fukuzawa H."/>
            <person name="Gonzalez-Ballester D."/>
            <person name="Gonzalez-Halphen D."/>
            <person name="Hallmann A."/>
            <person name="Hanikenne M."/>
            <person name="Hippler M."/>
            <person name="Inwood W."/>
            <person name="Jabbari K."/>
            <person name="Kalanon M."/>
            <person name="Kuras R."/>
            <person name="Lefebvre P.A."/>
            <person name="Lemaire S.D."/>
            <person name="Lobanov A.V."/>
            <person name="Lohr M."/>
            <person name="Manuell A."/>
            <person name="Meier I."/>
            <person name="Mets L."/>
            <person name="Mittag M."/>
            <person name="Mittelmeier T."/>
            <person name="Moroney J.V."/>
            <person name="Moseley J."/>
            <person name="Napoli C."/>
            <person name="Nedelcu A.M."/>
            <person name="Niyogi K."/>
            <person name="Novoselov S.V."/>
            <person name="Paulsen I.T."/>
            <person name="Pazour G."/>
            <person name="Purton S."/>
            <person name="Ral J.P."/>
            <person name="Riano-Pachon D.M."/>
            <person name="Riekhof W."/>
            <person name="Rymarquis L."/>
            <person name="Schroda M."/>
            <person name="Stern D."/>
            <person name="Umen J."/>
            <person name="Willows R."/>
            <person name="Wilson N."/>
            <person name="Zimmer S.L."/>
            <person name="Allmer J."/>
            <person name="Balk J."/>
            <person name="Bisova K."/>
            <person name="Chen C.J."/>
            <person name="Elias M."/>
            <person name="Gendler K."/>
            <person name="Hauser C."/>
            <person name="Lamb M.R."/>
            <person name="Ledford H."/>
            <person name="Long J.C."/>
            <person name="Minagawa J."/>
            <person name="Page M.D."/>
            <person name="Pan J."/>
            <person name="Pootakham W."/>
            <person name="Roje S."/>
            <person name="Rose A."/>
            <person name="Stahlberg E."/>
            <person name="Terauchi A.M."/>
            <person name="Yang P."/>
            <person name="Ball S."/>
            <person name="Bowler C."/>
            <person name="Dieckmann C.L."/>
            <person name="Gladyshev V.N."/>
            <person name="Green P."/>
            <person name="Jorgensen R."/>
            <person name="Mayfield S."/>
            <person name="Mueller-Roeber B."/>
            <person name="Rajamani S."/>
            <person name="Sayre R.T."/>
            <person name="Brokstein P."/>
            <person name="Dubchak I."/>
            <person name="Goodstein D."/>
            <person name="Hornick L."/>
            <person name="Huang Y.W."/>
            <person name="Jhaveri J."/>
            <person name="Luo Y."/>
            <person name="Martinez D."/>
            <person name="Ngau W.C."/>
            <person name="Otillar B."/>
            <person name="Poliakov A."/>
            <person name="Porter A."/>
            <person name="Szajkowski L."/>
            <person name="Werner G."/>
            <person name="Zhou K."/>
            <person name="Grigoriev I.V."/>
            <person name="Rokhsar D.S."/>
            <person name="Grossman A.R."/>
        </authorList>
    </citation>
    <scope>NUCLEOTIDE SEQUENCE [LARGE SCALE GENOMIC DNA]</scope>
    <source>
        <strain evidence="16">CC-503</strain>
    </source>
</reference>
<comment type="subcellular location">
    <subcellularLocation>
        <location evidence="1">Membrane</location>
    </subcellularLocation>
</comment>
<dbReference type="RefSeq" id="XP_001693263.2">
    <property type="nucleotide sequence ID" value="XM_001693211.2"/>
</dbReference>
<dbReference type="FunCoup" id="A0A2K3DYJ5">
    <property type="interactions" value="831"/>
</dbReference>
<feature type="binding site" evidence="12">
    <location>
        <position position="1636"/>
    </location>
    <ligand>
        <name>ATP</name>
        <dbReference type="ChEBI" id="CHEBI:30616"/>
    </ligand>
</feature>
<comment type="catalytic activity">
    <reaction evidence="11">
        <text>L-seryl-[protein] + ATP = O-phospho-L-seryl-[protein] + ADP + H(+)</text>
        <dbReference type="Rhea" id="RHEA:17989"/>
        <dbReference type="Rhea" id="RHEA-COMP:9863"/>
        <dbReference type="Rhea" id="RHEA-COMP:11604"/>
        <dbReference type="ChEBI" id="CHEBI:15378"/>
        <dbReference type="ChEBI" id="CHEBI:29999"/>
        <dbReference type="ChEBI" id="CHEBI:30616"/>
        <dbReference type="ChEBI" id="CHEBI:83421"/>
        <dbReference type="ChEBI" id="CHEBI:456216"/>
        <dbReference type="EC" id="2.7.11.1"/>
    </reaction>
</comment>
<protein>
    <recommendedName>
        <fullName evidence="3">non-specific serine/threonine protein kinase</fullName>
        <ecNumber evidence="3">2.7.11.1</ecNumber>
    </recommendedName>
</protein>
<comment type="catalytic activity">
    <reaction evidence="10">
        <text>L-threonyl-[protein] + ATP = O-phospho-L-threonyl-[protein] + ADP + H(+)</text>
        <dbReference type="Rhea" id="RHEA:46608"/>
        <dbReference type="Rhea" id="RHEA-COMP:11060"/>
        <dbReference type="Rhea" id="RHEA-COMP:11605"/>
        <dbReference type="ChEBI" id="CHEBI:15378"/>
        <dbReference type="ChEBI" id="CHEBI:30013"/>
        <dbReference type="ChEBI" id="CHEBI:30616"/>
        <dbReference type="ChEBI" id="CHEBI:61977"/>
        <dbReference type="ChEBI" id="CHEBI:456216"/>
        <dbReference type="EC" id="2.7.11.1"/>
    </reaction>
</comment>
<dbReference type="PANTHER" id="PTHR44329:SF298">
    <property type="entry name" value="MIXED LINEAGE KINASE DOMAIN-LIKE PROTEIN"/>
    <property type="match status" value="1"/>
</dbReference>
<organism evidence="15 16">
    <name type="scientific">Chlamydomonas reinhardtii</name>
    <name type="common">Chlamydomonas smithii</name>
    <dbReference type="NCBI Taxonomy" id="3055"/>
    <lineage>
        <taxon>Eukaryota</taxon>
        <taxon>Viridiplantae</taxon>
        <taxon>Chlorophyta</taxon>
        <taxon>core chlorophytes</taxon>
        <taxon>Chlorophyceae</taxon>
        <taxon>CS clade</taxon>
        <taxon>Chlamydomonadales</taxon>
        <taxon>Chlamydomonadaceae</taxon>
        <taxon>Chlamydomonas</taxon>
    </lineage>
</organism>
<keyword evidence="9" id="KW-0472">Membrane</keyword>
<gene>
    <name evidence="15" type="ORF">CHLRE_03g194100v5</name>
</gene>
<comment type="similarity">
    <text evidence="2">Belongs to the protein kinase superfamily. TKL Ser/Thr protein kinase family. RAF subfamily.</text>
</comment>
<evidence type="ECO:0000256" key="8">
    <source>
        <dbReference type="ARBA" id="ARBA00022840"/>
    </source>
</evidence>
<keyword evidence="7" id="KW-0418">Kinase</keyword>
<feature type="compositionally biased region" description="Low complexity" evidence="13">
    <location>
        <begin position="1463"/>
        <end position="1487"/>
    </location>
</feature>
<dbReference type="GO" id="GO:0004674">
    <property type="term" value="F:protein serine/threonine kinase activity"/>
    <property type="evidence" value="ECO:0000318"/>
    <property type="project" value="GO_Central"/>
</dbReference>
<feature type="region of interest" description="Disordered" evidence="13">
    <location>
        <begin position="904"/>
        <end position="1024"/>
    </location>
</feature>
<feature type="region of interest" description="Disordered" evidence="13">
    <location>
        <begin position="1406"/>
        <end position="1502"/>
    </location>
</feature>
<feature type="compositionally biased region" description="Low complexity" evidence="13">
    <location>
        <begin position="924"/>
        <end position="950"/>
    </location>
</feature>
<feature type="compositionally biased region" description="Low complexity" evidence="13">
    <location>
        <begin position="1"/>
        <end position="13"/>
    </location>
</feature>
<dbReference type="Proteomes" id="UP000006906">
    <property type="component" value="Chromosome 3"/>
</dbReference>
<feature type="compositionally biased region" description="Gly residues" evidence="13">
    <location>
        <begin position="1108"/>
        <end position="1118"/>
    </location>
</feature>
<keyword evidence="6 12" id="KW-0547">Nucleotide-binding</keyword>
<dbReference type="InterPro" id="IPR011009">
    <property type="entry name" value="Kinase-like_dom_sf"/>
</dbReference>
<feature type="compositionally biased region" description="Gly residues" evidence="13">
    <location>
        <begin position="1889"/>
        <end position="1901"/>
    </location>
</feature>
<dbReference type="InterPro" id="IPR000719">
    <property type="entry name" value="Prot_kinase_dom"/>
</dbReference>
<evidence type="ECO:0000256" key="6">
    <source>
        <dbReference type="ARBA" id="ARBA00022741"/>
    </source>
</evidence>
<dbReference type="InParanoid" id="A0A2K3DYJ5"/>
<dbReference type="GO" id="GO:0016020">
    <property type="term" value="C:membrane"/>
    <property type="evidence" value="ECO:0007669"/>
    <property type="project" value="UniProtKB-SubCell"/>
</dbReference>
<feature type="domain" description="Protein kinase" evidence="14">
    <location>
        <begin position="1609"/>
        <end position="1865"/>
    </location>
</feature>
<sequence length="1901" mass="191540">MNYQQGPQSYPQQYAPPQPTSEEQAISIALAQSVVDHEAWRHRERELQAAQAHRVVKSSAAEAASQKFWREGSLGYGEVVADGFYDIYGDFPEVCEGPNQFPALADLRKVRTGSGDVREVVLIDHEEDQGLLAVEEQLSEAMEEAKPADVAARIQVVARVVCERFGGAYDTEAALDHFWHASSAAEKRRTRSAVVPLCRLDVGSARHRALLFKVLADAAKLPCRLVRGAALCGSEAGVVVLVAVPAATGAGGGSRSGGEWVVDLVYEPGRLYGPQEYCALVKSKRTRSDSWHRNGSASTLAAAVETSAVSSSSASSVATVSTPAAVTGAAGSGEALGPASGNLLTAPPHSVSTASLQSAAAAAAGSTGSQSTPALSSPRTALPRPLVAVPPVPGPGAFSSSLPNSGGGSSMHGHGQHGGGVWGSGLSVHPQGQHGGGSGSGGAGTGAGAGGAGPAIAGSRVRFTITDLPKSGSGTPHVSTSITTASSSSPHGHLSTLGAGGHAAPGALHSSGGSAGATVGSAPHASSHVPHVRIGPVAAGPTGGAGALQHCTAIAPPPGTAAGPGPGSAAAAGSSGVGGPASRHANLPHSKARSMLDLHGNSVGGDLIRLDSEPLPPPEVCPTPTGAGHHHPPHVTAAQVPHKQQASLDANGWVKFSGSFGRAPTPHKDEATGHTPSRLGQQGAPPPSVAPGQLGASLLAAAGANGMPTHPHPQQQPRQPHQPQLPTHMESSGSLTGMGNPPSPADSAGNGNGNGGSGSGSGAHCNGISSASSGLAAQPTLSAMPPTGLPVVTTGATGLSSASPFAHFMLPGGMSLSLPGAAVAAGVGAAAGQQGGGGGGISTEATVSSAGSTQGGAAATAAAAAPAQGPASGKPPTGAPGAGAGGLPHATVSAASPFQAAQLGLGTGPQQRSSLPQHLASSFPTLHPQHQPLPQLTSQQQQQQPNLASPPLAPGQRQQATPTGLPAGFMPHAATTITTGAGGNALYTPPPKDAGTSSKAPSPALSTPLALTASSAQSTPGNAAPVESIPFADLSPWYNGTNANPAAAGATGGGAAGGRAGAGVGAGRPGQGGLLPPAQASTADPAEDRASKARSATFFADLSPFNNGVGGPGGGAGGRDNTPPGGHARGAGRQSPIVEMPSSDNSRDTTPRMSFTNVPDNGHMLLPGGGAGGPSSWSESTVDMMGRLRIGTASGTGMGSRADASVGRLGSHGHHASAGSGGGQLVLHGQSMQQMHLATTTGQGQTFAPMGQAMGAGTGLGQAAAAAAVAEQQRQREMAITLYQQGMQGGPNSLQLISQAMALAQAAGMINLNPTPGAGAMTNLAHMQQMHVMQSPFGAPAGWPHGLGHGHGPQQGQGFGGAQQPLLLAPQQMGLLGMGPGAMGGGAGAVQGPGTALHPWAAQAWVAANQHQQHQQQQLQQQVPTFQPHFPPPQPGGGAQSLSQQQHQQQQQRQQSAFMMHSAFMQQQQGMAQQQQLHQHQQQQQQAHMERNSSFATTTTTTTTVVRQTTQVVETSAAAVSSAQQQGGVASAAAGAIGLAHEMTIPSASRLAALQAAGAAAAAGGVSAVSDGGAAGVSSPLGLQPTLSVTSTMPLPPHYKDLEIDPKELTLGQRIGIGSYGEVYKGSWRGTEVAVKRFLEQNLSPPTIRDFRDEVLIMSKLRHPNIVLFMGAVTQSNQLAIVTQFVARGSLFRLLHRTKEVLDPRRRLNMSLDIAKGMEYLHNCKPVLVHRDLKSPNLLVDRDWTVKVCDFGLSKVKMDTFLTAKTQGGSPAWMAPEILRSERCDEKSDVFSFGVILYELVTGREPWEELNPMQVVGVVGFNGQRMDLPPDLDPGVTALITACWADKPADRPSFSQILATLTTWSELRPTAEVMERQAAAARARQARQQGGGGGGGGGGGA</sequence>
<evidence type="ECO:0000256" key="7">
    <source>
        <dbReference type="ARBA" id="ARBA00022777"/>
    </source>
</evidence>
<dbReference type="InterPro" id="IPR017441">
    <property type="entry name" value="Protein_kinase_ATP_BS"/>
</dbReference>
<evidence type="ECO:0000313" key="16">
    <source>
        <dbReference type="Proteomes" id="UP000006906"/>
    </source>
</evidence>
<dbReference type="GO" id="GO:0005524">
    <property type="term" value="F:ATP binding"/>
    <property type="evidence" value="ECO:0007669"/>
    <property type="project" value="UniProtKB-UniRule"/>
</dbReference>
<feature type="compositionally biased region" description="Low complexity" evidence="13">
    <location>
        <begin position="690"/>
        <end position="728"/>
    </location>
</feature>
<dbReference type="Gene3D" id="3.30.200.20">
    <property type="entry name" value="Phosphorylase Kinase, domain 1"/>
    <property type="match status" value="1"/>
</dbReference>
<feature type="compositionally biased region" description="Gly residues" evidence="13">
    <location>
        <begin position="405"/>
        <end position="423"/>
    </location>
</feature>
<feature type="compositionally biased region" description="Low complexity" evidence="13">
    <location>
        <begin position="395"/>
        <end position="404"/>
    </location>
</feature>
<keyword evidence="4" id="KW-0723">Serine/threonine-protein kinase</keyword>
<dbReference type="PANTHER" id="PTHR44329">
    <property type="entry name" value="SERINE/THREONINE-PROTEIN KINASE TNNI3K-RELATED"/>
    <property type="match status" value="1"/>
</dbReference>
<dbReference type="InterPro" id="IPR008271">
    <property type="entry name" value="Ser/Thr_kinase_AS"/>
</dbReference>
<feature type="compositionally biased region" description="Gly residues" evidence="13">
    <location>
        <begin position="433"/>
        <end position="453"/>
    </location>
</feature>
<proteinExistence type="inferred from homology"/>
<feature type="compositionally biased region" description="Low complexity" evidence="13">
    <location>
        <begin position="1440"/>
        <end position="1456"/>
    </location>
</feature>
<dbReference type="OMA" id="AHEMTIP"/>
<feature type="compositionally biased region" description="Gly residues" evidence="13">
    <location>
        <begin position="750"/>
        <end position="761"/>
    </location>
</feature>
<dbReference type="Gene3D" id="1.10.510.10">
    <property type="entry name" value="Transferase(Phosphotransferase) domain 1"/>
    <property type="match status" value="1"/>
</dbReference>
<feature type="region of interest" description="Disordered" evidence="13">
    <location>
        <begin position="1879"/>
        <end position="1901"/>
    </location>
</feature>
<dbReference type="InterPro" id="IPR051681">
    <property type="entry name" value="Ser/Thr_Kinases-Pseudokinases"/>
</dbReference>
<evidence type="ECO:0000256" key="9">
    <source>
        <dbReference type="ARBA" id="ARBA00023136"/>
    </source>
</evidence>
<evidence type="ECO:0000256" key="1">
    <source>
        <dbReference type="ARBA" id="ARBA00004370"/>
    </source>
</evidence>
<dbReference type="PROSITE" id="PS50011">
    <property type="entry name" value="PROTEIN_KINASE_DOM"/>
    <property type="match status" value="1"/>
</dbReference>
<evidence type="ECO:0000313" key="15">
    <source>
        <dbReference type="EMBL" id="PNW85595.1"/>
    </source>
</evidence>
<feature type="compositionally biased region" description="Low complexity" evidence="13">
    <location>
        <begin position="848"/>
        <end position="876"/>
    </location>
</feature>
<keyword evidence="5" id="KW-0808">Transferase</keyword>
<accession>A0A2K3DYJ5</accession>
<feature type="compositionally biased region" description="Low complexity" evidence="13">
    <location>
        <begin position="1406"/>
        <end position="1428"/>
    </location>
</feature>
<feature type="region of interest" description="Disordered" evidence="13">
    <location>
        <begin position="614"/>
        <end position="765"/>
    </location>
</feature>
<dbReference type="PROSITE" id="PS00107">
    <property type="entry name" value="PROTEIN_KINASE_ATP"/>
    <property type="match status" value="1"/>
</dbReference>
<feature type="compositionally biased region" description="Gly residues" evidence="13">
    <location>
        <begin position="1050"/>
        <end position="1073"/>
    </location>
</feature>
<dbReference type="GO" id="GO:0007165">
    <property type="term" value="P:signal transduction"/>
    <property type="evidence" value="ECO:0000318"/>
    <property type="project" value="GO_Central"/>
</dbReference>
<dbReference type="Gramene" id="PNW85595">
    <property type="protein sequence ID" value="PNW85595"/>
    <property type="gene ID" value="CHLRE_03g194100v5"/>
</dbReference>
<dbReference type="SMART" id="SM00220">
    <property type="entry name" value="S_TKc"/>
    <property type="match status" value="1"/>
</dbReference>
<feature type="region of interest" description="Disordered" evidence="13">
    <location>
        <begin position="1049"/>
        <end position="1225"/>
    </location>
</feature>
<dbReference type="CDD" id="cd13999">
    <property type="entry name" value="STKc_MAP3K-like"/>
    <property type="match status" value="1"/>
</dbReference>
<feature type="region of interest" description="Disordered" evidence="13">
    <location>
        <begin position="830"/>
        <end position="890"/>
    </location>
</feature>
<dbReference type="GeneID" id="5718715"/>
<dbReference type="InterPro" id="IPR001245">
    <property type="entry name" value="Ser-Thr/Tyr_kinase_cat_dom"/>
</dbReference>
<dbReference type="SUPFAM" id="SSF56112">
    <property type="entry name" value="Protein kinase-like (PK-like)"/>
    <property type="match status" value="1"/>
</dbReference>
<dbReference type="PaxDb" id="3055-EDP03289"/>
<dbReference type="FunFam" id="3.30.200.20:FF:000060">
    <property type="entry name" value="Serine/threonine-protein kinase isoform 1"/>
    <property type="match status" value="1"/>
</dbReference>
<feature type="compositionally biased region" description="Low complexity" evidence="13">
    <location>
        <begin position="560"/>
        <end position="574"/>
    </location>
</feature>
<dbReference type="KEGG" id="cre:CHLRE_03g194100v5"/>
<dbReference type="PROSITE" id="PS00108">
    <property type="entry name" value="PROTEIN_KINASE_ST"/>
    <property type="match status" value="1"/>
</dbReference>
<evidence type="ECO:0000259" key="14">
    <source>
        <dbReference type="PROSITE" id="PS50011"/>
    </source>
</evidence>
<evidence type="ECO:0000256" key="5">
    <source>
        <dbReference type="ARBA" id="ARBA00022679"/>
    </source>
</evidence>
<evidence type="ECO:0000256" key="2">
    <source>
        <dbReference type="ARBA" id="ARBA00010507"/>
    </source>
</evidence>
<dbReference type="InterPro" id="IPR055164">
    <property type="entry name" value="EDR1/CTR1/ARMC3-like_pept-like"/>
</dbReference>
<dbReference type="ExpressionAtlas" id="A0A2K3DYJ5">
    <property type="expression patterns" value="baseline"/>
</dbReference>
<dbReference type="STRING" id="3055.A0A2K3DYJ5"/>
<feature type="compositionally biased region" description="Polar residues" evidence="13">
    <location>
        <begin position="1012"/>
        <end position="1021"/>
    </location>
</feature>
<feature type="compositionally biased region" description="Low complexity" evidence="13">
    <location>
        <begin position="362"/>
        <end position="371"/>
    </location>
</feature>
<keyword evidence="8 12" id="KW-0067">ATP-binding</keyword>
<evidence type="ECO:0000256" key="3">
    <source>
        <dbReference type="ARBA" id="ARBA00012513"/>
    </source>
</evidence>
<dbReference type="FunFam" id="1.10.510.10:FF:000476">
    <property type="entry name" value="PAS domain-containing protein tyrosine kinase family protein"/>
    <property type="match status" value="1"/>
</dbReference>
<name>A0A2K3DYJ5_CHLRE</name>
<feature type="region of interest" description="Disordered" evidence="13">
    <location>
        <begin position="1"/>
        <end position="21"/>
    </location>
</feature>
<feature type="compositionally biased region" description="Low complexity" evidence="13">
    <location>
        <begin position="479"/>
        <end position="489"/>
    </location>
</feature>
<dbReference type="OrthoDB" id="339325at2759"/>
<evidence type="ECO:0000256" key="11">
    <source>
        <dbReference type="ARBA" id="ARBA00048679"/>
    </source>
</evidence>